<dbReference type="GO" id="GO:0016491">
    <property type="term" value="F:oxidoreductase activity"/>
    <property type="evidence" value="ECO:0007669"/>
    <property type="project" value="TreeGrafter"/>
</dbReference>
<sequence>MHGLGLVLHAGLWGPVNNAGIAIPTAPNEWLTKDDFVKVLDVNLVGLIEVMLSLLPLVQQVRGWVVSMASMTGRVETFSDSLWREMCPFGVQISIIKPGGFWTGMTDPVTVVKGFKHFWEQLPAETQAAYGHHYPETCEYIPMWPQHSPLLPVVTSVTAHALLACFPHSRYVASWDVRLTLLPLSYCPAWLTNDAIVFFKPVPARGMDARAPLKMATRPGMWTQHPQAPACLKPLLTCSIKLVQSEGVPTVNLSLGRVQDPLGHRGG</sequence>
<dbReference type="Proteomes" id="UP000694555">
    <property type="component" value="Unplaced"/>
</dbReference>
<organism evidence="2 3">
    <name type="scientific">Buteo japonicus</name>
    <dbReference type="NCBI Taxonomy" id="224669"/>
    <lineage>
        <taxon>Eukaryota</taxon>
        <taxon>Metazoa</taxon>
        <taxon>Chordata</taxon>
        <taxon>Craniata</taxon>
        <taxon>Vertebrata</taxon>
        <taxon>Euteleostomi</taxon>
        <taxon>Archelosauria</taxon>
        <taxon>Archosauria</taxon>
        <taxon>Dinosauria</taxon>
        <taxon>Saurischia</taxon>
        <taxon>Theropoda</taxon>
        <taxon>Coelurosauria</taxon>
        <taxon>Aves</taxon>
        <taxon>Neognathae</taxon>
        <taxon>Neoaves</taxon>
        <taxon>Telluraves</taxon>
        <taxon>Accipitrimorphae</taxon>
        <taxon>Accipitriformes</taxon>
        <taxon>Accipitridae</taxon>
        <taxon>Accipitrinae</taxon>
        <taxon>Buteo</taxon>
    </lineage>
</organism>
<dbReference type="Ensembl" id="ENSBJAT00000013777.1">
    <property type="protein sequence ID" value="ENSBJAP00000013412.1"/>
    <property type="gene ID" value="ENSBJAG00000008961.1"/>
</dbReference>
<dbReference type="AlphaFoldDB" id="A0A8C0B8Q6"/>
<evidence type="ECO:0000256" key="1">
    <source>
        <dbReference type="ARBA" id="ARBA00006484"/>
    </source>
</evidence>
<dbReference type="InterPro" id="IPR036291">
    <property type="entry name" value="NAD(P)-bd_dom_sf"/>
</dbReference>
<dbReference type="GO" id="GO:0008202">
    <property type="term" value="P:steroid metabolic process"/>
    <property type="evidence" value="ECO:0007669"/>
    <property type="project" value="TreeGrafter"/>
</dbReference>
<dbReference type="Pfam" id="PF00106">
    <property type="entry name" value="adh_short"/>
    <property type="match status" value="1"/>
</dbReference>
<dbReference type="PANTHER" id="PTHR43313">
    <property type="entry name" value="SHORT-CHAIN DEHYDROGENASE/REDUCTASE FAMILY 9C"/>
    <property type="match status" value="1"/>
</dbReference>
<reference evidence="2" key="1">
    <citation type="submission" date="2025-08" db="UniProtKB">
        <authorList>
            <consortium name="Ensembl"/>
        </authorList>
    </citation>
    <scope>IDENTIFICATION</scope>
</reference>
<dbReference type="InterPro" id="IPR002347">
    <property type="entry name" value="SDR_fam"/>
</dbReference>
<evidence type="ECO:0000313" key="3">
    <source>
        <dbReference type="Proteomes" id="UP000694555"/>
    </source>
</evidence>
<dbReference type="SUPFAM" id="SSF51735">
    <property type="entry name" value="NAD(P)-binding Rossmann-fold domains"/>
    <property type="match status" value="1"/>
</dbReference>
<dbReference type="Gene3D" id="3.40.50.720">
    <property type="entry name" value="NAD(P)-binding Rossmann-like Domain"/>
    <property type="match status" value="1"/>
</dbReference>
<comment type="similarity">
    <text evidence="1">Belongs to the short-chain dehydrogenases/reductases (SDR) family.</text>
</comment>
<dbReference type="PANTHER" id="PTHR43313:SF11">
    <property type="entry name" value="RETINOL DEHYDROGENASE 16"/>
    <property type="match status" value="1"/>
</dbReference>
<evidence type="ECO:0000313" key="2">
    <source>
        <dbReference type="Ensembl" id="ENSBJAP00000013412.1"/>
    </source>
</evidence>
<proteinExistence type="inferred from homology"/>
<protein>
    <submittedName>
        <fullName evidence="2">Uncharacterized protein</fullName>
    </submittedName>
</protein>
<name>A0A8C0B8Q6_9AVES</name>
<keyword evidence="3" id="KW-1185">Reference proteome</keyword>
<reference evidence="2" key="2">
    <citation type="submission" date="2025-09" db="UniProtKB">
        <authorList>
            <consortium name="Ensembl"/>
        </authorList>
    </citation>
    <scope>IDENTIFICATION</scope>
</reference>
<accession>A0A8C0B8Q6</accession>